<dbReference type="PRINTS" id="PR00727">
    <property type="entry name" value="LEADERPTASE"/>
</dbReference>
<keyword evidence="5 7" id="KW-0378">Hydrolase</keyword>
<evidence type="ECO:0000313" key="10">
    <source>
        <dbReference type="Proteomes" id="UP000752012"/>
    </source>
</evidence>
<dbReference type="InterPro" id="IPR036286">
    <property type="entry name" value="LexA/Signal_pep-like_sf"/>
</dbReference>
<dbReference type="InterPro" id="IPR000223">
    <property type="entry name" value="Pept_S26A_signal_pept_1"/>
</dbReference>
<dbReference type="Proteomes" id="UP000752012">
    <property type="component" value="Unassembled WGS sequence"/>
</dbReference>
<feature type="transmembrane region" description="Helical" evidence="7">
    <location>
        <begin position="20"/>
        <end position="38"/>
    </location>
</feature>
<dbReference type="PROSITE" id="PS00760">
    <property type="entry name" value="SPASE_I_2"/>
    <property type="match status" value="1"/>
</dbReference>
<evidence type="ECO:0000256" key="5">
    <source>
        <dbReference type="ARBA" id="ARBA00022801"/>
    </source>
</evidence>
<protein>
    <recommendedName>
        <fullName evidence="4 7">Signal peptidase I</fullName>
        <ecNumber evidence="4 7">3.4.21.89</ecNumber>
    </recommendedName>
</protein>
<organism evidence="9 10">
    <name type="scientific">Alkalicoccus luteus</name>
    <dbReference type="NCBI Taxonomy" id="1237094"/>
    <lineage>
        <taxon>Bacteria</taxon>
        <taxon>Bacillati</taxon>
        <taxon>Bacillota</taxon>
        <taxon>Bacilli</taxon>
        <taxon>Bacillales</taxon>
        <taxon>Bacillaceae</taxon>
        <taxon>Alkalicoccus</taxon>
    </lineage>
</organism>
<dbReference type="AlphaFoldDB" id="A0A969TSK9"/>
<dbReference type="GO" id="GO:0005886">
    <property type="term" value="C:plasma membrane"/>
    <property type="evidence" value="ECO:0007669"/>
    <property type="project" value="UniProtKB-SubCell"/>
</dbReference>
<dbReference type="NCBIfam" id="TIGR02227">
    <property type="entry name" value="sigpep_I_bact"/>
    <property type="match status" value="1"/>
</dbReference>
<sequence>MFKRKKHINGMYEKPFWLRFSWSILQAVLIVAVFSFIVREFMFTNYIVYGQSMMPTIRDGERIIVNKIGYDFMEPERFDLIIFHADEESDYIKRIIGLPGDDLYYESDTLYVNGEPVEEEFLEESRTENGSEHFTDDFQLEDLTDEQTVPDGHVFVLGDNRQNSIDSRQIGYVPMEEIVGRANLAFWPPESIRFIR</sequence>
<dbReference type="Pfam" id="PF10502">
    <property type="entry name" value="Peptidase_S26"/>
    <property type="match status" value="1"/>
</dbReference>
<keyword evidence="7" id="KW-0645">Protease</keyword>
<dbReference type="CDD" id="cd06530">
    <property type="entry name" value="S26_SPase_I"/>
    <property type="match status" value="1"/>
</dbReference>
<evidence type="ECO:0000256" key="7">
    <source>
        <dbReference type="RuleBase" id="RU362042"/>
    </source>
</evidence>
<comment type="catalytic activity">
    <reaction evidence="1 7">
        <text>Cleavage of hydrophobic, N-terminal signal or leader sequences from secreted and periplasmic proteins.</text>
        <dbReference type="EC" id="3.4.21.89"/>
    </reaction>
</comment>
<gene>
    <name evidence="9" type="primary">lepB</name>
    <name evidence="9" type="ORF">HCN83_03655</name>
</gene>
<evidence type="ECO:0000256" key="6">
    <source>
        <dbReference type="PIRSR" id="PIRSR600223-1"/>
    </source>
</evidence>
<keyword evidence="10" id="KW-1185">Reference proteome</keyword>
<dbReference type="PANTHER" id="PTHR43390:SF1">
    <property type="entry name" value="CHLOROPLAST PROCESSING PEPTIDASE"/>
    <property type="match status" value="1"/>
</dbReference>
<evidence type="ECO:0000256" key="1">
    <source>
        <dbReference type="ARBA" id="ARBA00000677"/>
    </source>
</evidence>
<dbReference type="PANTHER" id="PTHR43390">
    <property type="entry name" value="SIGNAL PEPTIDASE I"/>
    <property type="match status" value="1"/>
</dbReference>
<feature type="domain" description="Peptidase S26" evidence="8">
    <location>
        <begin position="23"/>
        <end position="187"/>
    </location>
</feature>
<evidence type="ECO:0000259" key="8">
    <source>
        <dbReference type="Pfam" id="PF10502"/>
    </source>
</evidence>
<proteinExistence type="inferred from homology"/>
<keyword evidence="7" id="KW-0812">Transmembrane</keyword>
<evidence type="ECO:0000256" key="2">
    <source>
        <dbReference type="ARBA" id="ARBA00004401"/>
    </source>
</evidence>
<feature type="active site" evidence="6">
    <location>
        <position position="52"/>
    </location>
</feature>
<dbReference type="GO" id="GO:0009003">
    <property type="term" value="F:signal peptidase activity"/>
    <property type="evidence" value="ECO:0007669"/>
    <property type="project" value="UniProtKB-EC"/>
</dbReference>
<dbReference type="PROSITE" id="PS00761">
    <property type="entry name" value="SPASE_I_3"/>
    <property type="match status" value="1"/>
</dbReference>
<feature type="active site" evidence="6">
    <location>
        <position position="93"/>
    </location>
</feature>
<evidence type="ECO:0000256" key="4">
    <source>
        <dbReference type="ARBA" id="ARBA00013208"/>
    </source>
</evidence>
<comment type="caution">
    <text evidence="9">The sequence shown here is derived from an EMBL/GenBank/DDBJ whole genome shotgun (WGS) entry which is preliminary data.</text>
</comment>
<name>A0A969TSK9_9BACI</name>
<dbReference type="GO" id="GO:0004252">
    <property type="term" value="F:serine-type endopeptidase activity"/>
    <property type="evidence" value="ECO:0007669"/>
    <property type="project" value="InterPro"/>
</dbReference>
<comment type="subcellular location">
    <subcellularLocation>
        <location evidence="2">Cell membrane</location>
        <topology evidence="2">Single-pass type II membrane protein</topology>
    </subcellularLocation>
    <subcellularLocation>
        <location evidence="7">Membrane</location>
        <topology evidence="7">Single-pass type II membrane protein</topology>
    </subcellularLocation>
</comment>
<dbReference type="Gene3D" id="2.10.109.10">
    <property type="entry name" value="Umud Fragment, subunit A"/>
    <property type="match status" value="1"/>
</dbReference>
<dbReference type="RefSeq" id="WP_168004965.1">
    <property type="nucleotide sequence ID" value="NZ_JAATHJ010000003.1"/>
</dbReference>
<evidence type="ECO:0000313" key="9">
    <source>
        <dbReference type="EMBL" id="NJP36683.1"/>
    </source>
</evidence>
<dbReference type="SUPFAM" id="SSF51306">
    <property type="entry name" value="LexA/Signal peptidase"/>
    <property type="match status" value="1"/>
</dbReference>
<dbReference type="GO" id="GO:0006465">
    <property type="term" value="P:signal peptide processing"/>
    <property type="evidence" value="ECO:0007669"/>
    <property type="project" value="InterPro"/>
</dbReference>
<comment type="similarity">
    <text evidence="3 7">Belongs to the peptidase S26 family.</text>
</comment>
<dbReference type="InterPro" id="IPR019533">
    <property type="entry name" value="Peptidase_S26"/>
</dbReference>
<accession>A0A969TSK9</accession>
<evidence type="ECO:0000256" key="3">
    <source>
        <dbReference type="ARBA" id="ARBA00009370"/>
    </source>
</evidence>
<reference evidence="9 10" key="1">
    <citation type="submission" date="2020-03" db="EMBL/GenBank/DDBJ databases">
        <title>Assessment of the enzymatic potential of alkaline-tolerant lipase obtained from Bacillus luteus H11 (technogenic soil) for the bioremediation of saline soils contaminated with petroleum substances.</title>
        <authorList>
            <person name="Kalwasinska A."/>
        </authorList>
    </citation>
    <scope>NUCLEOTIDE SEQUENCE [LARGE SCALE GENOMIC DNA]</scope>
    <source>
        <strain evidence="9 10">H11</strain>
    </source>
</reference>
<keyword evidence="7" id="KW-1133">Transmembrane helix</keyword>
<dbReference type="InterPro" id="IPR019758">
    <property type="entry name" value="Pept_S26A_signal_pept_1_CS"/>
</dbReference>
<keyword evidence="7" id="KW-0472">Membrane</keyword>
<dbReference type="EMBL" id="JAATHJ010000003">
    <property type="protein sequence ID" value="NJP36683.1"/>
    <property type="molecule type" value="Genomic_DNA"/>
</dbReference>
<dbReference type="EC" id="3.4.21.89" evidence="4 7"/>
<dbReference type="InterPro" id="IPR019757">
    <property type="entry name" value="Pept_S26A_signal_pept_1_Lys-AS"/>
</dbReference>